<keyword evidence="4 7" id="KW-1133">Transmembrane helix</keyword>
<evidence type="ECO:0000256" key="4">
    <source>
        <dbReference type="ARBA" id="ARBA00022989"/>
    </source>
</evidence>
<dbReference type="PANTHER" id="PTHR34390:SF2">
    <property type="entry name" value="SUCCINATE TRANSPORTER SUBUNIT YJJP-RELATED"/>
    <property type="match status" value="1"/>
</dbReference>
<evidence type="ECO:0000256" key="1">
    <source>
        <dbReference type="ARBA" id="ARBA00004651"/>
    </source>
</evidence>
<accession>A0A6M0GZV3</accession>
<gene>
    <name evidence="9" type="ORF">G3M99_03155</name>
</gene>
<evidence type="ECO:0000313" key="9">
    <source>
        <dbReference type="EMBL" id="NEU03869.1"/>
    </source>
</evidence>
<dbReference type="GO" id="GO:0005886">
    <property type="term" value="C:plasma membrane"/>
    <property type="evidence" value="ECO:0007669"/>
    <property type="project" value="UniProtKB-SubCell"/>
</dbReference>
<evidence type="ECO:0000256" key="5">
    <source>
        <dbReference type="ARBA" id="ARBA00023136"/>
    </source>
</evidence>
<dbReference type="PANTHER" id="PTHR34390">
    <property type="entry name" value="UPF0442 PROTEIN YJJB-RELATED"/>
    <property type="match status" value="1"/>
</dbReference>
<keyword evidence="10" id="KW-1185">Reference proteome</keyword>
<reference evidence="9 10" key="1">
    <citation type="submission" date="2020-02" db="EMBL/GenBank/DDBJ databases">
        <title>Genome assembly of a novel Clostridium senegalense strain.</title>
        <authorList>
            <person name="Gupta T.B."/>
            <person name="Jauregui R."/>
            <person name="Maclean P."/>
            <person name="Nawarathana A."/>
            <person name="Brightwell G."/>
        </authorList>
    </citation>
    <scope>NUCLEOTIDE SEQUENCE [LARGE SCALE GENOMIC DNA]</scope>
    <source>
        <strain evidence="9 10">AGRFS4</strain>
    </source>
</reference>
<feature type="domain" description="Threonine/serine exporter-like N-terminal" evidence="8">
    <location>
        <begin position="9"/>
        <end position="246"/>
    </location>
</feature>
<dbReference type="InterPro" id="IPR050539">
    <property type="entry name" value="ThrE_Dicarb/AminoAcid_Exp"/>
</dbReference>
<dbReference type="GO" id="GO:0015744">
    <property type="term" value="P:succinate transport"/>
    <property type="evidence" value="ECO:0007669"/>
    <property type="project" value="TreeGrafter"/>
</dbReference>
<organism evidence="9 10">
    <name type="scientific">Clostridium senegalense</name>
    <dbReference type="NCBI Taxonomy" id="1465809"/>
    <lineage>
        <taxon>Bacteria</taxon>
        <taxon>Bacillati</taxon>
        <taxon>Bacillota</taxon>
        <taxon>Clostridia</taxon>
        <taxon>Eubacteriales</taxon>
        <taxon>Clostridiaceae</taxon>
        <taxon>Clostridium</taxon>
    </lineage>
</organism>
<dbReference type="EMBL" id="JAAGPU010000003">
    <property type="protein sequence ID" value="NEU03869.1"/>
    <property type="molecule type" value="Genomic_DNA"/>
</dbReference>
<name>A0A6M0GZV3_9CLOT</name>
<dbReference type="Proteomes" id="UP000481872">
    <property type="component" value="Unassembled WGS sequence"/>
</dbReference>
<dbReference type="RefSeq" id="WP_061993966.1">
    <property type="nucleotide sequence ID" value="NZ_JAAGPU010000003.1"/>
</dbReference>
<dbReference type="GO" id="GO:0022857">
    <property type="term" value="F:transmembrane transporter activity"/>
    <property type="evidence" value="ECO:0007669"/>
    <property type="project" value="InterPro"/>
</dbReference>
<sequence>MDTDNIIHIAADAGKLMLENGGETYRVEQTISTICKTFEIHNVNSFITPTTIVISINNNGETVSTVRRLTGTTVNLKKVSLVADLSERISNKSIPTSEIKRELRYISTLPPYSDDTVLISSMFAAGFFALLFGGAFRDFFISFFIGMLITLNGRIFKKYNVNSFFANVCGGFTASSIAVIAHHFNPNFNIDKIIIGAIMLLVPGLLVTNAIRDTLNGDLISGISRAVEALIIAVSIAIGTAIGFKLFIFILGGTL</sequence>
<feature type="transmembrane region" description="Helical" evidence="7">
    <location>
        <begin position="190"/>
        <end position="208"/>
    </location>
</feature>
<keyword evidence="5 7" id="KW-0472">Membrane</keyword>
<feature type="transmembrane region" description="Helical" evidence="7">
    <location>
        <begin position="164"/>
        <end position="184"/>
    </location>
</feature>
<evidence type="ECO:0000256" key="2">
    <source>
        <dbReference type="ARBA" id="ARBA00022475"/>
    </source>
</evidence>
<keyword evidence="2" id="KW-1003">Cell membrane</keyword>
<comment type="caution">
    <text evidence="9">The sequence shown here is derived from an EMBL/GenBank/DDBJ whole genome shotgun (WGS) entry which is preliminary data.</text>
</comment>
<proteinExistence type="inferred from homology"/>
<protein>
    <submittedName>
        <fullName evidence="9">Threonine/serine exporter family protein</fullName>
    </submittedName>
</protein>
<keyword evidence="3 7" id="KW-0812">Transmembrane</keyword>
<dbReference type="Pfam" id="PF06738">
    <property type="entry name" value="ThrE"/>
    <property type="match status" value="1"/>
</dbReference>
<comment type="similarity">
    <text evidence="6">Belongs to the ThrE exporter (TC 2.A.79) family.</text>
</comment>
<evidence type="ECO:0000259" key="8">
    <source>
        <dbReference type="Pfam" id="PF06738"/>
    </source>
</evidence>
<evidence type="ECO:0000313" key="10">
    <source>
        <dbReference type="Proteomes" id="UP000481872"/>
    </source>
</evidence>
<feature type="transmembrane region" description="Helical" evidence="7">
    <location>
        <begin position="229"/>
        <end position="252"/>
    </location>
</feature>
<evidence type="ECO:0000256" key="6">
    <source>
        <dbReference type="ARBA" id="ARBA00034125"/>
    </source>
</evidence>
<dbReference type="InterPro" id="IPR010619">
    <property type="entry name" value="ThrE-like_N"/>
</dbReference>
<comment type="subcellular location">
    <subcellularLocation>
        <location evidence="1">Cell membrane</location>
        <topology evidence="1">Multi-pass membrane protein</topology>
    </subcellularLocation>
</comment>
<feature type="transmembrane region" description="Helical" evidence="7">
    <location>
        <begin position="116"/>
        <end position="133"/>
    </location>
</feature>
<evidence type="ECO:0000256" key="7">
    <source>
        <dbReference type="SAM" id="Phobius"/>
    </source>
</evidence>
<dbReference type="AlphaFoldDB" id="A0A6M0GZV3"/>
<evidence type="ECO:0000256" key="3">
    <source>
        <dbReference type="ARBA" id="ARBA00022692"/>
    </source>
</evidence>
<feature type="transmembrane region" description="Helical" evidence="7">
    <location>
        <begin position="139"/>
        <end position="157"/>
    </location>
</feature>